<dbReference type="SUPFAM" id="SSF55190">
    <property type="entry name" value="Arginyl-tRNA synthetase (ArgRS), N-terminal 'additional' domain"/>
    <property type="match status" value="1"/>
</dbReference>
<keyword evidence="6" id="KW-0436">Ligase</keyword>
<comment type="catalytic activity">
    <reaction evidence="11">
        <text>tRNA(Arg) + L-arginine + ATP = L-arginyl-tRNA(Arg) + AMP + diphosphate</text>
        <dbReference type="Rhea" id="RHEA:20301"/>
        <dbReference type="Rhea" id="RHEA-COMP:9658"/>
        <dbReference type="Rhea" id="RHEA-COMP:9673"/>
        <dbReference type="ChEBI" id="CHEBI:30616"/>
        <dbReference type="ChEBI" id="CHEBI:32682"/>
        <dbReference type="ChEBI" id="CHEBI:33019"/>
        <dbReference type="ChEBI" id="CHEBI:78442"/>
        <dbReference type="ChEBI" id="CHEBI:78513"/>
        <dbReference type="ChEBI" id="CHEBI:456215"/>
        <dbReference type="EC" id="6.1.1.19"/>
    </reaction>
</comment>
<dbReference type="Pfam" id="PF03485">
    <property type="entry name" value="Arg_tRNA_synt_N"/>
    <property type="match status" value="1"/>
</dbReference>
<dbReference type="GO" id="GO:0005524">
    <property type="term" value="F:ATP binding"/>
    <property type="evidence" value="ECO:0007669"/>
    <property type="project" value="UniProtKB-KW"/>
</dbReference>
<feature type="domain" description="Arginyl tRNA synthetase N-terminal" evidence="13">
    <location>
        <begin position="1"/>
        <end position="66"/>
    </location>
</feature>
<dbReference type="Gene3D" id="3.30.1360.70">
    <property type="entry name" value="Arginyl tRNA synthetase N-terminal domain"/>
    <property type="match status" value="1"/>
</dbReference>
<evidence type="ECO:0000256" key="9">
    <source>
        <dbReference type="ARBA" id="ARBA00022917"/>
    </source>
</evidence>
<feature type="domain" description="DALR anticodon binding" evidence="12">
    <location>
        <begin position="403"/>
        <end position="521"/>
    </location>
</feature>
<evidence type="ECO:0000256" key="2">
    <source>
        <dbReference type="ARBA" id="ARBA00005594"/>
    </source>
</evidence>
<dbReference type="AlphaFoldDB" id="A0A381RV14"/>
<evidence type="ECO:0000256" key="3">
    <source>
        <dbReference type="ARBA" id="ARBA00011245"/>
    </source>
</evidence>
<dbReference type="Gene3D" id="1.10.730.10">
    <property type="entry name" value="Isoleucyl-tRNA Synthetase, Domain 1"/>
    <property type="match status" value="1"/>
</dbReference>
<dbReference type="CDD" id="cd00671">
    <property type="entry name" value="ArgRS_core"/>
    <property type="match status" value="1"/>
</dbReference>
<dbReference type="FunFam" id="3.40.50.620:FF:000062">
    <property type="entry name" value="Arginine--tRNA ligase"/>
    <property type="match status" value="1"/>
</dbReference>
<dbReference type="Pfam" id="PF00750">
    <property type="entry name" value="tRNA-synt_1d"/>
    <property type="match status" value="1"/>
</dbReference>
<dbReference type="SUPFAM" id="SSF47323">
    <property type="entry name" value="Anticodon-binding domain of a subclass of class I aminoacyl-tRNA synthetases"/>
    <property type="match status" value="1"/>
</dbReference>
<dbReference type="PANTHER" id="PTHR11956">
    <property type="entry name" value="ARGINYL-TRNA SYNTHETASE"/>
    <property type="match status" value="1"/>
</dbReference>
<evidence type="ECO:0000256" key="8">
    <source>
        <dbReference type="ARBA" id="ARBA00022840"/>
    </source>
</evidence>
<sequence length="521" mass="58847">VEPIHIAPTKNPRFGDLSTNLAFNLSKKIGEQPIDIANQLKTHLKLDPGLIQEISVSDPGFINFQISKSYYQGLPEQILKEGQLYGRETEGKGKTANVEFVSANPTGPLTVGHGRQAVLGDAVASILEWHGYNVTREYYYNNAGRQMRLLRQSVEARYFQELGKDIPLPEGGYKGEYIRDIVQIIRQKHGDKLHADDIIFQKEAEEHIFNNIKSSLKKIGVKHDHFTNEKMYYENKAIDELLQSLKQTDLIYESEGATWFKTSSLGKSQDRVLIKSTGEPTYRLPDMAYHQDKVNRGFDLIVNVLGADHVDTYPDVLACLDALHYDTSKIKVLIHQFVTLVEAGKTVKMSTREGQFITLENLINETGPDVVRYFFIMRGMNSHLNFDMDTAKDQSDQNPVYYLQYAHARIANIIKHGESLGYTLNTSFDPALLVHSSEVDLLKKLDLFPIVMDTALETLEPQGIANYLQSLAAHFHKFYAVCRVITDDKSLSQSRLALISAVQTVLANGLRILGIQTPERM</sequence>
<proteinExistence type="inferred from homology"/>
<dbReference type="FunFam" id="1.10.730.10:FF:000008">
    <property type="entry name" value="Arginine--tRNA ligase"/>
    <property type="match status" value="1"/>
</dbReference>
<evidence type="ECO:0000256" key="10">
    <source>
        <dbReference type="ARBA" id="ARBA00023146"/>
    </source>
</evidence>
<dbReference type="PANTHER" id="PTHR11956:SF5">
    <property type="entry name" value="ARGININE--TRNA LIGASE, CYTOPLASMIC"/>
    <property type="match status" value="1"/>
</dbReference>
<comment type="similarity">
    <text evidence="2">Belongs to the class-I aminoacyl-tRNA synthetase family.</text>
</comment>
<dbReference type="PROSITE" id="PS00178">
    <property type="entry name" value="AA_TRNA_LIGASE_I"/>
    <property type="match status" value="1"/>
</dbReference>
<dbReference type="InterPro" id="IPR036695">
    <property type="entry name" value="Arg-tRNA-synth_N_sf"/>
</dbReference>
<dbReference type="NCBIfam" id="TIGR00456">
    <property type="entry name" value="argS"/>
    <property type="match status" value="1"/>
</dbReference>
<evidence type="ECO:0000259" key="13">
    <source>
        <dbReference type="SMART" id="SM01016"/>
    </source>
</evidence>
<dbReference type="GO" id="GO:0004814">
    <property type="term" value="F:arginine-tRNA ligase activity"/>
    <property type="evidence" value="ECO:0007669"/>
    <property type="project" value="UniProtKB-EC"/>
</dbReference>
<dbReference type="InterPro" id="IPR009080">
    <property type="entry name" value="tRNAsynth_Ia_anticodon-bd"/>
</dbReference>
<evidence type="ECO:0000256" key="6">
    <source>
        <dbReference type="ARBA" id="ARBA00022598"/>
    </source>
</evidence>
<dbReference type="InterPro" id="IPR008909">
    <property type="entry name" value="DALR_anticod-bd"/>
</dbReference>
<reference evidence="14" key="1">
    <citation type="submission" date="2018-05" db="EMBL/GenBank/DDBJ databases">
        <authorList>
            <person name="Lanie J.A."/>
            <person name="Ng W.-L."/>
            <person name="Kazmierczak K.M."/>
            <person name="Andrzejewski T.M."/>
            <person name="Davidsen T.M."/>
            <person name="Wayne K.J."/>
            <person name="Tettelin H."/>
            <person name="Glass J.I."/>
            <person name="Rusch D."/>
            <person name="Podicherti R."/>
            <person name="Tsui H.-C.T."/>
            <person name="Winkler M.E."/>
        </authorList>
    </citation>
    <scope>NUCLEOTIDE SEQUENCE</scope>
</reference>
<dbReference type="InterPro" id="IPR005148">
    <property type="entry name" value="Arg-tRNA-synth_N"/>
</dbReference>
<comment type="subcellular location">
    <subcellularLocation>
        <location evidence="1">Cytoplasm</location>
    </subcellularLocation>
</comment>
<dbReference type="SMART" id="SM00836">
    <property type="entry name" value="DALR_1"/>
    <property type="match status" value="1"/>
</dbReference>
<evidence type="ECO:0000256" key="7">
    <source>
        <dbReference type="ARBA" id="ARBA00022741"/>
    </source>
</evidence>
<evidence type="ECO:0000256" key="4">
    <source>
        <dbReference type="ARBA" id="ARBA00012837"/>
    </source>
</evidence>
<dbReference type="InterPro" id="IPR001278">
    <property type="entry name" value="Arg-tRNA-ligase"/>
</dbReference>
<feature type="non-terminal residue" evidence="14">
    <location>
        <position position="1"/>
    </location>
</feature>
<keyword evidence="8" id="KW-0067">ATP-binding</keyword>
<dbReference type="Pfam" id="PF05746">
    <property type="entry name" value="DALR_1"/>
    <property type="match status" value="1"/>
</dbReference>
<dbReference type="InterPro" id="IPR035684">
    <property type="entry name" value="ArgRS_core"/>
</dbReference>
<dbReference type="SUPFAM" id="SSF52374">
    <property type="entry name" value="Nucleotidylyl transferase"/>
    <property type="match status" value="1"/>
</dbReference>
<protein>
    <recommendedName>
        <fullName evidence="4">arginine--tRNA ligase</fullName>
        <ecNumber evidence="4">6.1.1.19</ecNumber>
    </recommendedName>
</protein>
<name>A0A381RV14_9ZZZZ</name>
<evidence type="ECO:0000259" key="12">
    <source>
        <dbReference type="SMART" id="SM00836"/>
    </source>
</evidence>
<dbReference type="InterPro" id="IPR001412">
    <property type="entry name" value="aa-tRNA-synth_I_CS"/>
</dbReference>
<dbReference type="HAMAP" id="MF_00123">
    <property type="entry name" value="Arg_tRNA_synth"/>
    <property type="match status" value="1"/>
</dbReference>
<evidence type="ECO:0000313" key="14">
    <source>
        <dbReference type="EMBL" id="SUZ95054.1"/>
    </source>
</evidence>
<keyword evidence="7" id="KW-0547">Nucleotide-binding</keyword>
<dbReference type="GO" id="GO:0006420">
    <property type="term" value="P:arginyl-tRNA aminoacylation"/>
    <property type="evidence" value="ECO:0007669"/>
    <property type="project" value="InterPro"/>
</dbReference>
<dbReference type="EMBL" id="UINC01002289">
    <property type="protein sequence ID" value="SUZ95054.1"/>
    <property type="molecule type" value="Genomic_DNA"/>
</dbReference>
<comment type="subunit">
    <text evidence="3">Monomer.</text>
</comment>
<dbReference type="PRINTS" id="PR01038">
    <property type="entry name" value="TRNASYNTHARG"/>
</dbReference>
<keyword evidence="9" id="KW-0648">Protein biosynthesis</keyword>
<evidence type="ECO:0000256" key="1">
    <source>
        <dbReference type="ARBA" id="ARBA00004496"/>
    </source>
</evidence>
<dbReference type="InterPro" id="IPR014729">
    <property type="entry name" value="Rossmann-like_a/b/a_fold"/>
</dbReference>
<dbReference type="SMART" id="SM01016">
    <property type="entry name" value="Arg_tRNA_synt_N"/>
    <property type="match status" value="1"/>
</dbReference>
<evidence type="ECO:0000256" key="11">
    <source>
        <dbReference type="ARBA" id="ARBA00049339"/>
    </source>
</evidence>
<keyword evidence="10" id="KW-0030">Aminoacyl-tRNA synthetase</keyword>
<dbReference type="Gene3D" id="3.40.50.620">
    <property type="entry name" value="HUPs"/>
    <property type="match status" value="1"/>
</dbReference>
<dbReference type="EC" id="6.1.1.19" evidence="4"/>
<keyword evidence="5" id="KW-0963">Cytoplasm</keyword>
<dbReference type="GO" id="GO:0005737">
    <property type="term" value="C:cytoplasm"/>
    <property type="evidence" value="ECO:0007669"/>
    <property type="project" value="UniProtKB-SubCell"/>
</dbReference>
<gene>
    <name evidence="14" type="ORF">METZ01_LOCUS47908</name>
</gene>
<evidence type="ECO:0000256" key="5">
    <source>
        <dbReference type="ARBA" id="ARBA00022490"/>
    </source>
</evidence>
<organism evidence="14">
    <name type="scientific">marine metagenome</name>
    <dbReference type="NCBI Taxonomy" id="408172"/>
    <lineage>
        <taxon>unclassified sequences</taxon>
        <taxon>metagenomes</taxon>
        <taxon>ecological metagenomes</taxon>
    </lineage>
</organism>
<accession>A0A381RV14</accession>